<feature type="compositionally biased region" description="Low complexity" evidence="1">
    <location>
        <begin position="56"/>
        <end position="87"/>
    </location>
</feature>
<dbReference type="Proteomes" id="UP000297299">
    <property type="component" value="Unassembled WGS sequence"/>
</dbReference>
<organism evidence="3 4">
    <name type="scientific">Botryotinia calthae</name>
    <dbReference type="NCBI Taxonomy" id="38488"/>
    <lineage>
        <taxon>Eukaryota</taxon>
        <taxon>Fungi</taxon>
        <taxon>Dikarya</taxon>
        <taxon>Ascomycota</taxon>
        <taxon>Pezizomycotina</taxon>
        <taxon>Leotiomycetes</taxon>
        <taxon>Helotiales</taxon>
        <taxon>Sclerotiniaceae</taxon>
        <taxon>Botryotinia</taxon>
    </lineage>
</organism>
<dbReference type="EMBL" id="PHWZ01000401">
    <property type="protein sequence ID" value="TEY41984.1"/>
    <property type="molecule type" value="Genomic_DNA"/>
</dbReference>
<feature type="transmembrane region" description="Helical" evidence="2">
    <location>
        <begin position="6"/>
        <end position="29"/>
    </location>
</feature>
<keyword evidence="2" id="KW-0472">Membrane</keyword>
<keyword evidence="2" id="KW-0812">Transmembrane</keyword>
<evidence type="ECO:0000313" key="3">
    <source>
        <dbReference type="EMBL" id="TEY41984.1"/>
    </source>
</evidence>
<evidence type="ECO:0000256" key="2">
    <source>
        <dbReference type="SAM" id="Phobius"/>
    </source>
</evidence>
<dbReference type="OrthoDB" id="3537513at2759"/>
<proteinExistence type="predicted"/>
<accession>A0A4Y8CQ40</accession>
<reference evidence="3 4" key="1">
    <citation type="submission" date="2017-11" db="EMBL/GenBank/DDBJ databases">
        <title>Comparative genomics of Botrytis spp.</title>
        <authorList>
            <person name="Valero-Jimenez C.A."/>
            <person name="Tapia P."/>
            <person name="Veloso J."/>
            <person name="Silva-Moreno E."/>
            <person name="Staats M."/>
            <person name="Valdes J.H."/>
            <person name="Van Kan J.A.L."/>
        </authorList>
    </citation>
    <scope>NUCLEOTIDE SEQUENCE [LARGE SCALE GENOMIC DNA]</scope>
    <source>
        <strain evidence="3 4">MUCL2830</strain>
    </source>
</reference>
<protein>
    <submittedName>
        <fullName evidence="3">Uncharacterized protein</fullName>
    </submittedName>
</protein>
<sequence length="181" mass="20303">MQANRVIGVIVIALVAFMVLFGMGIYYSIQAIQRRRSWEAQHLPEPTMSGTQGTRSLFSSLESSQQWSQESRSSSSTQSHSTRASAQWSDRRHRPTEAMPKRSHRLPDIVEEWRDEGFQGLSSEHASLGTAESLSQLGQETPAPYSRAIRPGEHQIGLGIAHGNERLVHSQKVKIDINHFL</sequence>
<evidence type="ECO:0000313" key="4">
    <source>
        <dbReference type="Proteomes" id="UP000297299"/>
    </source>
</evidence>
<dbReference type="AlphaFoldDB" id="A0A4Y8CQ40"/>
<gene>
    <name evidence="3" type="ORF">BOTCAL_0402g00090</name>
</gene>
<name>A0A4Y8CQ40_9HELO</name>
<keyword evidence="2" id="KW-1133">Transmembrane helix</keyword>
<feature type="region of interest" description="Disordered" evidence="1">
    <location>
        <begin position="44"/>
        <end position="108"/>
    </location>
</feature>
<feature type="compositionally biased region" description="Basic and acidic residues" evidence="1">
    <location>
        <begin position="95"/>
        <end position="108"/>
    </location>
</feature>
<evidence type="ECO:0000256" key="1">
    <source>
        <dbReference type="SAM" id="MobiDB-lite"/>
    </source>
</evidence>
<comment type="caution">
    <text evidence="3">The sequence shown here is derived from an EMBL/GenBank/DDBJ whole genome shotgun (WGS) entry which is preliminary data.</text>
</comment>
<keyword evidence="4" id="KW-1185">Reference proteome</keyword>